<dbReference type="PANTHER" id="PTHR37384:SF1">
    <property type="entry name" value="OS01G0835600 PROTEIN"/>
    <property type="match status" value="1"/>
</dbReference>
<dbReference type="PANTHER" id="PTHR37384">
    <property type="entry name" value="OS01G0835600 PROTEIN"/>
    <property type="match status" value="1"/>
</dbReference>
<protein>
    <recommendedName>
        <fullName evidence="2">PTM/DIR17-like Tudor domain-containing protein</fullName>
    </recommendedName>
</protein>
<evidence type="ECO:0000256" key="1">
    <source>
        <dbReference type="SAM" id="MobiDB-lite"/>
    </source>
</evidence>
<accession>A0A8J5L4Y4</accession>
<feature type="region of interest" description="Disordered" evidence="1">
    <location>
        <begin position="237"/>
        <end position="260"/>
    </location>
</feature>
<feature type="domain" description="PTM/DIR17-like Tudor" evidence="2">
    <location>
        <begin position="61"/>
        <end position="108"/>
    </location>
</feature>
<gene>
    <name evidence="3" type="ORF">ZIOFF_031470</name>
</gene>
<feature type="region of interest" description="Disordered" evidence="1">
    <location>
        <begin position="307"/>
        <end position="332"/>
    </location>
</feature>
<keyword evidence="4" id="KW-1185">Reference proteome</keyword>
<dbReference type="EMBL" id="JACMSC010000009">
    <property type="protein sequence ID" value="KAG6506153.1"/>
    <property type="molecule type" value="Genomic_DNA"/>
</dbReference>
<dbReference type="InterPro" id="IPR047365">
    <property type="entry name" value="Tudor_AtPTM-like"/>
</dbReference>
<proteinExistence type="predicted"/>
<evidence type="ECO:0000313" key="4">
    <source>
        <dbReference type="Proteomes" id="UP000734854"/>
    </source>
</evidence>
<dbReference type="AlphaFoldDB" id="A0A8J5L4Y4"/>
<dbReference type="Pfam" id="PF21743">
    <property type="entry name" value="PTM_DIR17_Tudor"/>
    <property type="match status" value="1"/>
</dbReference>
<dbReference type="CDD" id="cd20401">
    <property type="entry name" value="Tudor_AtPTM-like"/>
    <property type="match status" value="1"/>
</dbReference>
<organism evidence="3 4">
    <name type="scientific">Zingiber officinale</name>
    <name type="common">Ginger</name>
    <name type="synonym">Amomum zingiber</name>
    <dbReference type="NCBI Taxonomy" id="94328"/>
    <lineage>
        <taxon>Eukaryota</taxon>
        <taxon>Viridiplantae</taxon>
        <taxon>Streptophyta</taxon>
        <taxon>Embryophyta</taxon>
        <taxon>Tracheophyta</taxon>
        <taxon>Spermatophyta</taxon>
        <taxon>Magnoliopsida</taxon>
        <taxon>Liliopsida</taxon>
        <taxon>Zingiberales</taxon>
        <taxon>Zingiberaceae</taxon>
        <taxon>Zingiber</taxon>
    </lineage>
</organism>
<reference evidence="3 4" key="1">
    <citation type="submission" date="2020-08" db="EMBL/GenBank/DDBJ databases">
        <title>Plant Genome Project.</title>
        <authorList>
            <person name="Zhang R.-G."/>
        </authorList>
    </citation>
    <scope>NUCLEOTIDE SEQUENCE [LARGE SCALE GENOMIC DNA]</scope>
    <source>
        <tissue evidence="3">Rhizome</tissue>
    </source>
</reference>
<name>A0A8J5L4Y4_ZINOF</name>
<sequence>MEPESTGQELEHAVVSEMIGEPAIIIDGVPPLPPDSVKICGEASTHVGSTFDPCFGEWLEGRKVHKLFGDHYFSGIIVKYDSESNWYRVIYEDGDSEDLEWHELEEILLPLDISIPLTTLALKRCNSNLSDSMPHITPVIMGKVGFDVLMHLMENTSSETANLQLYEKVNARTKPCSINDMTAEASNMQKTGQQTKEILASNLLVFGVANTETLWPERRAPWGAKRKPSMLVLQAAGHGSSRTVLPSPPPAGDEVATSSRSSTSWLRAARRGILQLLALMEQPRNPTDEGLPFFLAEVVLSQLLQQPRNPTDDSVKPLPVWEGDPRQGGYSF</sequence>
<dbReference type="Proteomes" id="UP000734854">
    <property type="component" value="Unassembled WGS sequence"/>
</dbReference>
<comment type="caution">
    <text evidence="3">The sequence shown here is derived from an EMBL/GenBank/DDBJ whole genome shotgun (WGS) entry which is preliminary data.</text>
</comment>
<evidence type="ECO:0000259" key="2">
    <source>
        <dbReference type="Pfam" id="PF21743"/>
    </source>
</evidence>
<dbReference type="Gene3D" id="2.30.30.140">
    <property type="match status" value="1"/>
</dbReference>
<evidence type="ECO:0000313" key="3">
    <source>
        <dbReference type="EMBL" id="KAG6506153.1"/>
    </source>
</evidence>